<comment type="pathway">
    <text evidence="2">Aminoacyl-tRNA biosynthesis; selenocysteinyl-tRNA(Sec) biosynthesis; L-seryl-tRNA(Sec) from L-serine and tRNA(Sec): step 1/1.</text>
</comment>
<dbReference type="EMBL" id="CP007481">
    <property type="protein sequence ID" value="AHX11488.1"/>
    <property type="molecule type" value="Genomic_DNA"/>
</dbReference>
<evidence type="ECO:0000256" key="4">
    <source>
        <dbReference type="ARBA" id="ARBA00012840"/>
    </source>
</evidence>
<comment type="catalytic activity">
    <reaction evidence="12">
        <text>tRNA(Sec) + L-serine + ATP = L-seryl-tRNA(Sec) + AMP + diphosphate + H(+)</text>
        <dbReference type="Rhea" id="RHEA:42580"/>
        <dbReference type="Rhea" id="RHEA-COMP:9742"/>
        <dbReference type="Rhea" id="RHEA-COMP:10128"/>
        <dbReference type="ChEBI" id="CHEBI:15378"/>
        <dbReference type="ChEBI" id="CHEBI:30616"/>
        <dbReference type="ChEBI" id="CHEBI:33019"/>
        <dbReference type="ChEBI" id="CHEBI:33384"/>
        <dbReference type="ChEBI" id="CHEBI:78442"/>
        <dbReference type="ChEBI" id="CHEBI:78533"/>
        <dbReference type="ChEBI" id="CHEBI:456215"/>
        <dbReference type="EC" id="6.1.1.11"/>
    </reaction>
</comment>
<keyword evidence="19" id="KW-1185">Reference proteome</keyword>
<evidence type="ECO:0000256" key="15">
    <source>
        <dbReference type="PIRSR" id="PIRSR001529-1"/>
    </source>
</evidence>
<dbReference type="Pfam" id="PF00587">
    <property type="entry name" value="tRNA-synt_2b"/>
    <property type="match status" value="1"/>
</dbReference>
<dbReference type="HOGENOM" id="CLU_023797_1_1_5"/>
<dbReference type="OrthoDB" id="9804647at2"/>
<dbReference type="Gene3D" id="1.10.287.40">
    <property type="entry name" value="Serine-tRNA synthetase, tRNA binding domain"/>
    <property type="match status" value="1"/>
</dbReference>
<dbReference type="InterPro" id="IPR015866">
    <property type="entry name" value="Ser-tRNA-synth_1_N"/>
</dbReference>
<evidence type="ECO:0000256" key="1">
    <source>
        <dbReference type="ARBA" id="ARBA00004496"/>
    </source>
</evidence>
<reference evidence="18 19" key="1">
    <citation type="submission" date="2014-03" db="EMBL/GenBank/DDBJ databases">
        <title>Sequencing and Comparison of Genomes and Transcriptome Profiles of Human Ehrlichiosis Agents.</title>
        <authorList>
            <person name="Lin M."/>
            <person name="Daugherty S.C."/>
            <person name="Nagaraj S."/>
            <person name="Cheng Z."/>
            <person name="Xiong Q."/>
            <person name="Lin F.-Y."/>
            <person name="Sengamalay N."/>
            <person name="Ott S."/>
            <person name="Godinez A."/>
            <person name="Tallon L.J."/>
            <person name="Sadzewicz L."/>
            <person name="Fraser C.M."/>
            <person name="Dunning Hotopp J.C."/>
            <person name="Rikihisa Y."/>
        </authorList>
    </citation>
    <scope>NUCLEOTIDE SEQUENCE [LARGE SCALE GENOMIC DNA]</scope>
    <source>
        <strain evidence="18 19">Oregon</strain>
    </source>
</reference>
<evidence type="ECO:0000256" key="11">
    <source>
        <dbReference type="ARBA" id="ARBA00039158"/>
    </source>
</evidence>
<keyword evidence="10" id="KW-0030">Aminoacyl-tRNA synthetase</keyword>
<dbReference type="GO" id="GO:0006434">
    <property type="term" value="P:seryl-tRNA aminoacylation"/>
    <property type="evidence" value="ECO:0007669"/>
    <property type="project" value="UniProtKB-UniRule"/>
</dbReference>
<feature type="binding site" evidence="15">
    <location>
        <position position="225"/>
    </location>
    <ligand>
        <name>L-serine</name>
        <dbReference type="ChEBI" id="CHEBI:33384"/>
    </ligand>
</feature>
<dbReference type="InterPro" id="IPR010978">
    <property type="entry name" value="tRNA-bd_arm"/>
</dbReference>
<dbReference type="PROSITE" id="PS50862">
    <property type="entry name" value="AA_TRNA_LIGASE_II"/>
    <property type="match status" value="1"/>
</dbReference>
<comment type="subcellular location">
    <subcellularLocation>
        <location evidence="1">Cytoplasm</location>
    </subcellularLocation>
</comment>
<dbReference type="PANTHER" id="PTHR43697">
    <property type="entry name" value="SERYL-TRNA SYNTHETASE"/>
    <property type="match status" value="1"/>
</dbReference>
<keyword evidence="6 18" id="KW-0436">Ligase</keyword>
<dbReference type="AlphaFoldDB" id="X5H4A0"/>
<comment type="catalytic activity">
    <reaction evidence="13">
        <text>tRNA(Ser) + L-serine + ATP = L-seryl-tRNA(Ser) + AMP + diphosphate + H(+)</text>
        <dbReference type="Rhea" id="RHEA:12292"/>
        <dbReference type="Rhea" id="RHEA-COMP:9669"/>
        <dbReference type="Rhea" id="RHEA-COMP:9703"/>
        <dbReference type="ChEBI" id="CHEBI:15378"/>
        <dbReference type="ChEBI" id="CHEBI:30616"/>
        <dbReference type="ChEBI" id="CHEBI:33019"/>
        <dbReference type="ChEBI" id="CHEBI:33384"/>
        <dbReference type="ChEBI" id="CHEBI:78442"/>
        <dbReference type="ChEBI" id="CHEBI:78533"/>
        <dbReference type="ChEBI" id="CHEBI:456215"/>
        <dbReference type="EC" id="6.1.1.11"/>
    </reaction>
</comment>
<evidence type="ECO:0000256" key="3">
    <source>
        <dbReference type="ARBA" id="ARBA00010728"/>
    </source>
</evidence>
<feature type="binding site" evidence="15">
    <location>
        <position position="375"/>
    </location>
    <ligand>
        <name>L-serine</name>
        <dbReference type="ChEBI" id="CHEBI:33384"/>
    </ligand>
</feature>
<dbReference type="InterPro" id="IPR002314">
    <property type="entry name" value="aa-tRNA-synt_IIb"/>
</dbReference>
<keyword evidence="8 16" id="KW-0067">ATP-binding</keyword>
<feature type="binding site" evidence="16">
    <location>
        <begin position="256"/>
        <end position="258"/>
    </location>
    <ligand>
        <name>ATP</name>
        <dbReference type="ChEBI" id="CHEBI:30616"/>
    </ligand>
</feature>
<dbReference type="GO" id="GO:0005737">
    <property type="term" value="C:cytoplasm"/>
    <property type="evidence" value="ECO:0007669"/>
    <property type="project" value="UniProtKB-SubCell"/>
</dbReference>
<evidence type="ECO:0000256" key="12">
    <source>
        <dbReference type="ARBA" id="ARBA00047929"/>
    </source>
</evidence>
<dbReference type="PIRSF" id="PIRSF001529">
    <property type="entry name" value="Ser-tRNA-synth_IIa"/>
    <property type="match status" value="1"/>
</dbReference>
<dbReference type="Gene3D" id="3.30.930.10">
    <property type="entry name" value="Bira Bifunctional Protein, Domain 2"/>
    <property type="match status" value="1"/>
</dbReference>
<evidence type="ECO:0000313" key="18">
    <source>
        <dbReference type="EMBL" id="AHX11488.1"/>
    </source>
</evidence>
<organism evidence="18 19">
    <name type="scientific">Neorickettsia helminthoeca str. Oregon</name>
    <dbReference type="NCBI Taxonomy" id="1286528"/>
    <lineage>
        <taxon>Bacteria</taxon>
        <taxon>Pseudomonadati</taxon>
        <taxon>Pseudomonadota</taxon>
        <taxon>Alphaproteobacteria</taxon>
        <taxon>Rickettsiales</taxon>
        <taxon>Anaplasmataceae</taxon>
        <taxon>Neorickettsia</taxon>
    </lineage>
</organism>
<gene>
    <name evidence="18" type="primary">serS</name>
    <name evidence="18" type="ORF">NHE_0549</name>
</gene>
<evidence type="ECO:0000256" key="9">
    <source>
        <dbReference type="ARBA" id="ARBA00022917"/>
    </source>
</evidence>
<dbReference type="PANTHER" id="PTHR43697:SF1">
    <property type="entry name" value="SERINE--TRNA LIGASE"/>
    <property type="match status" value="1"/>
</dbReference>
<dbReference type="CDD" id="cd00770">
    <property type="entry name" value="SerRS_core"/>
    <property type="match status" value="1"/>
</dbReference>
<keyword evidence="5" id="KW-0963">Cytoplasm</keyword>
<dbReference type="STRING" id="1286528.NHE_0549"/>
<dbReference type="EC" id="6.1.1.11" evidence="4 14"/>
<proteinExistence type="inferred from homology"/>
<protein>
    <recommendedName>
        <fullName evidence="11 14">Serine--tRNA ligase</fullName>
        <ecNumber evidence="4 14">6.1.1.11</ecNumber>
    </recommendedName>
</protein>
<dbReference type="SUPFAM" id="SSF46589">
    <property type="entry name" value="tRNA-binding arm"/>
    <property type="match status" value="1"/>
</dbReference>
<feature type="binding site" evidence="15">
    <location>
        <position position="279"/>
    </location>
    <ligand>
        <name>L-serine</name>
        <dbReference type="ChEBI" id="CHEBI:33384"/>
    </ligand>
</feature>
<dbReference type="GO" id="GO:0005524">
    <property type="term" value="F:ATP binding"/>
    <property type="evidence" value="ECO:0007669"/>
    <property type="project" value="UniProtKB-KW"/>
</dbReference>
<dbReference type="KEGG" id="nhm:NHE_0549"/>
<dbReference type="InterPro" id="IPR002317">
    <property type="entry name" value="Ser-tRNA-ligase_type_1"/>
</dbReference>
<keyword evidence="7" id="KW-0547">Nucleotide-binding</keyword>
<evidence type="ECO:0000259" key="17">
    <source>
        <dbReference type="PROSITE" id="PS50862"/>
    </source>
</evidence>
<comment type="similarity">
    <text evidence="3">Belongs to the class-II aminoacyl-tRNA synthetase family. Type-1 seryl-tRNA synthetase subfamily.</text>
</comment>
<evidence type="ECO:0000256" key="6">
    <source>
        <dbReference type="ARBA" id="ARBA00022598"/>
    </source>
</evidence>
<dbReference type="GO" id="GO:0004828">
    <property type="term" value="F:serine-tRNA ligase activity"/>
    <property type="evidence" value="ECO:0007669"/>
    <property type="project" value="UniProtKB-UniRule"/>
</dbReference>
<dbReference type="NCBIfam" id="TIGR00414">
    <property type="entry name" value="serS"/>
    <property type="match status" value="1"/>
</dbReference>
<evidence type="ECO:0000256" key="10">
    <source>
        <dbReference type="ARBA" id="ARBA00023146"/>
    </source>
</evidence>
<dbReference type="InterPro" id="IPR045864">
    <property type="entry name" value="aa-tRNA-synth_II/BPL/LPL"/>
</dbReference>
<dbReference type="Proteomes" id="UP000023755">
    <property type="component" value="Chromosome"/>
</dbReference>
<evidence type="ECO:0000256" key="13">
    <source>
        <dbReference type="ARBA" id="ARBA00048823"/>
    </source>
</evidence>
<evidence type="ECO:0000313" key="19">
    <source>
        <dbReference type="Proteomes" id="UP000023755"/>
    </source>
</evidence>
<evidence type="ECO:0000256" key="2">
    <source>
        <dbReference type="ARBA" id="ARBA00005045"/>
    </source>
</evidence>
<evidence type="ECO:0000256" key="14">
    <source>
        <dbReference type="NCBIfam" id="TIGR00414"/>
    </source>
</evidence>
<accession>X5H4A0</accession>
<dbReference type="PRINTS" id="PR00981">
    <property type="entry name" value="TRNASYNTHSER"/>
</dbReference>
<sequence length="418" mass="46957">MNDLEYIASNTKRFAEMMEKRGLRFDPTSVIDLYKQKREQITTLNTLQAAKNDLAKSFSDPDVVRSKIIEKSKFIDSEIAKIKEAIQIVSERLDTILLNLPNILSEDVPPGKDESFNLQVRSSGVAKNFSFIPKSHDELGVSLGILDFINTSKISGARFSSLIGEGSKLVRVLKDFMLEHNRAYGYKEYFPPYLVKEEAMYRAGQLPKFSSESFAVDGGMRLIPTSEVTLLNFVSDNFFQAEELPIRMTAYSECFRSEAGSSGKDTKGMIRQHQFGKVELVGVTTPEESGEELERMVQIVEDLLQKLGIPYRVVLLCAGDIGFCARKTYDIEVWIPSQGCYREISSCSNCGDFQARRLSIKYKFGKRKGFLHTLNGSSLALGRTLVAILENYQRRDGSVEVPEVLQSMFGSEVIVASE</sequence>
<evidence type="ECO:0000256" key="8">
    <source>
        <dbReference type="ARBA" id="ARBA00022840"/>
    </source>
</evidence>
<feature type="domain" description="Aminoacyl-transfer RNA synthetases class-II family profile" evidence="17">
    <location>
        <begin position="167"/>
        <end position="402"/>
    </location>
</feature>
<feature type="binding site" evidence="15">
    <location>
        <position position="256"/>
    </location>
    <ligand>
        <name>L-serine</name>
        <dbReference type="ChEBI" id="CHEBI:33384"/>
    </ligand>
</feature>
<dbReference type="Pfam" id="PF02403">
    <property type="entry name" value="Seryl_tRNA_N"/>
    <property type="match status" value="1"/>
</dbReference>
<keyword evidence="9" id="KW-0648">Protein biosynthesis</keyword>
<dbReference type="InterPro" id="IPR006195">
    <property type="entry name" value="aa-tRNA-synth_II"/>
</dbReference>
<dbReference type="InterPro" id="IPR033729">
    <property type="entry name" value="SerRS_core"/>
</dbReference>
<evidence type="ECO:0000256" key="5">
    <source>
        <dbReference type="ARBA" id="ARBA00022490"/>
    </source>
</evidence>
<dbReference type="InterPro" id="IPR042103">
    <property type="entry name" value="SerRS_1_N_sf"/>
</dbReference>
<dbReference type="RefSeq" id="WP_038559622.1">
    <property type="nucleotide sequence ID" value="NZ_CP007481.1"/>
</dbReference>
<evidence type="ECO:0000256" key="16">
    <source>
        <dbReference type="PIRSR" id="PIRSR001529-2"/>
    </source>
</evidence>
<evidence type="ECO:0000256" key="7">
    <source>
        <dbReference type="ARBA" id="ARBA00022741"/>
    </source>
</evidence>
<feature type="binding site" evidence="16">
    <location>
        <begin position="343"/>
        <end position="346"/>
    </location>
    <ligand>
        <name>ATP</name>
        <dbReference type="ChEBI" id="CHEBI:30616"/>
    </ligand>
</feature>
<dbReference type="SUPFAM" id="SSF55681">
    <property type="entry name" value="Class II aaRS and biotin synthetases"/>
    <property type="match status" value="1"/>
</dbReference>
<name>X5H4A0_9RICK</name>